<evidence type="ECO:0000313" key="3">
    <source>
        <dbReference type="Proteomes" id="UP000322165"/>
    </source>
</evidence>
<evidence type="ECO:0000256" key="1">
    <source>
        <dbReference type="SAM" id="MobiDB-lite"/>
    </source>
</evidence>
<gene>
    <name evidence="2" type="ORF">F0415_08950</name>
</gene>
<sequence length="357" mass="39140">MAARRLPSQPWRVRRRAWKAASCNAFPCSTACAGPDEAGFRLASGGRTCYTARQGRSPNMKRITGLSAMLLALASTGATAAEYTLTVEPNYPPYQAEQVYQPLLDYLSASTGHTFRLKTATNYHVYWRDLRNGVPTDFAFEEAHFTDYRITRLGFTPLVRVSDPTRYSLLTTADTAEGGLSGLIGYRVVSMPSPSLGYLALIELYRNPMAQPEILSEASNWKDGVDMIFAGESEGAMVPNYIAQLYPNLVSLSDSREFTGRALSAAGNVPQDVREAVTQAMLRLHEDPSQYEVLVELGATQFVQADAAEYAGSERLLRAVYGYKPAPVRPAEPAPETGQKPEVDMDALEGIRATTED</sequence>
<dbReference type="Pfam" id="PF12974">
    <property type="entry name" value="Phosphonate-bd"/>
    <property type="match status" value="1"/>
</dbReference>
<comment type="caution">
    <text evidence="2">The sequence shown here is derived from an EMBL/GenBank/DDBJ whole genome shotgun (WGS) entry which is preliminary data.</text>
</comment>
<reference evidence="2 3" key="2">
    <citation type="submission" date="2019-09" db="EMBL/GenBank/DDBJ databases">
        <authorList>
            <person name="Mazur A."/>
        </authorList>
    </citation>
    <scope>NUCLEOTIDE SEQUENCE [LARGE SCALE GENOMIC DNA]</scope>
    <source>
        <strain evidence="2 3">3729k</strain>
    </source>
</reference>
<name>A0A5B2ZA82_9GAMM</name>
<protein>
    <submittedName>
        <fullName evidence="2">Phosphate/phosphite/phosphonate ABC transporter substrate-binding protein</fullName>
    </submittedName>
</protein>
<organism evidence="2 3">
    <name type="scientific">Arenimonas fontis</name>
    <dbReference type="NCBI Taxonomy" id="2608255"/>
    <lineage>
        <taxon>Bacteria</taxon>
        <taxon>Pseudomonadati</taxon>
        <taxon>Pseudomonadota</taxon>
        <taxon>Gammaproteobacteria</taxon>
        <taxon>Lysobacterales</taxon>
        <taxon>Lysobacteraceae</taxon>
        <taxon>Arenimonas</taxon>
    </lineage>
</organism>
<evidence type="ECO:0000313" key="2">
    <source>
        <dbReference type="EMBL" id="KAA2284443.1"/>
    </source>
</evidence>
<dbReference type="Proteomes" id="UP000322165">
    <property type="component" value="Unassembled WGS sequence"/>
</dbReference>
<feature type="region of interest" description="Disordered" evidence="1">
    <location>
        <begin position="327"/>
        <end position="357"/>
    </location>
</feature>
<proteinExistence type="predicted"/>
<dbReference type="AlphaFoldDB" id="A0A5B2ZA82"/>
<dbReference type="EMBL" id="VUOD01000006">
    <property type="protein sequence ID" value="KAA2284443.1"/>
    <property type="molecule type" value="Genomic_DNA"/>
</dbReference>
<accession>A0A5B2ZA82</accession>
<reference evidence="2 3" key="1">
    <citation type="submission" date="2019-09" db="EMBL/GenBank/DDBJ databases">
        <title>Arenimonas chukotkensis sp. nov., a bacterium isolated from Chukotka hot spring, Arctic region, Russia.</title>
        <authorList>
            <person name="Zayulina K.S."/>
            <person name="Prokofeva M.I."/>
            <person name="Elcheninov A.G."/>
            <person name="Novikov A."/>
            <person name="Kochetkova T.V."/>
            <person name="Kublanov I.V."/>
        </authorList>
    </citation>
    <scope>NUCLEOTIDE SEQUENCE [LARGE SCALE GENOMIC DNA]</scope>
    <source>
        <strain evidence="2 3">3729k</strain>
    </source>
</reference>
<keyword evidence="3" id="KW-1185">Reference proteome</keyword>